<feature type="compositionally biased region" description="Low complexity" evidence="1">
    <location>
        <begin position="61"/>
        <end position="70"/>
    </location>
</feature>
<evidence type="ECO:0000313" key="2">
    <source>
        <dbReference type="EMBL" id="KAK3402472.1"/>
    </source>
</evidence>
<feature type="region of interest" description="Disordered" evidence="1">
    <location>
        <begin position="403"/>
        <end position="583"/>
    </location>
</feature>
<feature type="compositionally biased region" description="Polar residues" evidence="1">
    <location>
        <begin position="201"/>
        <end position="227"/>
    </location>
</feature>
<dbReference type="EMBL" id="JAUTDP010000001">
    <property type="protein sequence ID" value="KAK3402472.1"/>
    <property type="molecule type" value="Genomic_DNA"/>
</dbReference>
<evidence type="ECO:0000256" key="1">
    <source>
        <dbReference type="SAM" id="MobiDB-lite"/>
    </source>
</evidence>
<feature type="compositionally biased region" description="Polar residues" evidence="1">
    <location>
        <begin position="8"/>
        <end position="29"/>
    </location>
</feature>
<gene>
    <name evidence="2" type="ORF">B0T20DRAFT_485046</name>
</gene>
<feature type="compositionally biased region" description="Polar residues" evidence="1">
    <location>
        <begin position="472"/>
        <end position="483"/>
    </location>
</feature>
<reference evidence="2" key="2">
    <citation type="submission" date="2023-07" db="EMBL/GenBank/DDBJ databases">
        <authorList>
            <consortium name="Lawrence Berkeley National Laboratory"/>
            <person name="Haridas S."/>
            <person name="Hensen N."/>
            <person name="Bonometti L."/>
            <person name="Westerberg I."/>
            <person name="Brannstrom I.O."/>
            <person name="Guillou S."/>
            <person name="Cros-Aarteil S."/>
            <person name="Calhoun S."/>
            <person name="Kuo A."/>
            <person name="Mondo S."/>
            <person name="Pangilinan J."/>
            <person name="Riley R."/>
            <person name="LaButti K."/>
            <person name="Andreopoulos B."/>
            <person name="Lipzen A."/>
            <person name="Chen C."/>
            <person name="Yanf M."/>
            <person name="Daum C."/>
            <person name="Ng V."/>
            <person name="Clum A."/>
            <person name="Steindorff A."/>
            <person name="Ohm R."/>
            <person name="Martin F."/>
            <person name="Silar P."/>
            <person name="Natvig D."/>
            <person name="Lalanne C."/>
            <person name="Gautier V."/>
            <person name="Ament-velasquez S.L."/>
            <person name="Kruys A."/>
            <person name="Hutchinson M.I."/>
            <person name="Powell A.J."/>
            <person name="Barry K."/>
            <person name="Miller A.N."/>
            <person name="Grigoriev I.V."/>
            <person name="Debuchy R."/>
            <person name="Gladieux P."/>
            <person name="Thoren M.H."/>
            <person name="Johannesson H."/>
        </authorList>
    </citation>
    <scope>NUCLEOTIDE SEQUENCE</scope>
    <source>
        <strain evidence="2">FGSC 1904</strain>
    </source>
</reference>
<feature type="region of interest" description="Disordered" evidence="1">
    <location>
        <begin position="1"/>
        <end position="70"/>
    </location>
</feature>
<feature type="compositionally biased region" description="Polar residues" evidence="1">
    <location>
        <begin position="519"/>
        <end position="535"/>
    </location>
</feature>
<protein>
    <submittedName>
        <fullName evidence="2">Uncharacterized protein</fullName>
    </submittedName>
</protein>
<feature type="compositionally biased region" description="Low complexity" evidence="1">
    <location>
        <begin position="428"/>
        <end position="441"/>
    </location>
</feature>
<dbReference type="AlphaFoldDB" id="A0AAE0UFP8"/>
<dbReference type="Proteomes" id="UP001281003">
    <property type="component" value="Unassembled WGS sequence"/>
</dbReference>
<feature type="compositionally biased region" description="Polar residues" evidence="1">
    <location>
        <begin position="403"/>
        <end position="427"/>
    </location>
</feature>
<keyword evidence="3" id="KW-1185">Reference proteome</keyword>
<organism evidence="2 3">
    <name type="scientific">Sordaria brevicollis</name>
    <dbReference type="NCBI Taxonomy" id="83679"/>
    <lineage>
        <taxon>Eukaryota</taxon>
        <taxon>Fungi</taxon>
        <taxon>Dikarya</taxon>
        <taxon>Ascomycota</taxon>
        <taxon>Pezizomycotina</taxon>
        <taxon>Sordariomycetes</taxon>
        <taxon>Sordariomycetidae</taxon>
        <taxon>Sordariales</taxon>
        <taxon>Sordariaceae</taxon>
        <taxon>Sordaria</taxon>
    </lineage>
</organism>
<evidence type="ECO:0000313" key="3">
    <source>
        <dbReference type="Proteomes" id="UP001281003"/>
    </source>
</evidence>
<reference evidence="2" key="1">
    <citation type="journal article" date="2023" name="Mol. Phylogenet. Evol.">
        <title>Genome-scale phylogeny and comparative genomics of the fungal order Sordariales.</title>
        <authorList>
            <person name="Hensen N."/>
            <person name="Bonometti L."/>
            <person name="Westerberg I."/>
            <person name="Brannstrom I.O."/>
            <person name="Guillou S."/>
            <person name="Cros-Aarteil S."/>
            <person name="Calhoun S."/>
            <person name="Haridas S."/>
            <person name="Kuo A."/>
            <person name="Mondo S."/>
            <person name="Pangilinan J."/>
            <person name="Riley R."/>
            <person name="LaButti K."/>
            <person name="Andreopoulos B."/>
            <person name="Lipzen A."/>
            <person name="Chen C."/>
            <person name="Yan M."/>
            <person name="Daum C."/>
            <person name="Ng V."/>
            <person name="Clum A."/>
            <person name="Steindorff A."/>
            <person name="Ohm R.A."/>
            <person name="Martin F."/>
            <person name="Silar P."/>
            <person name="Natvig D.O."/>
            <person name="Lalanne C."/>
            <person name="Gautier V."/>
            <person name="Ament-Velasquez S.L."/>
            <person name="Kruys A."/>
            <person name="Hutchinson M.I."/>
            <person name="Powell A.J."/>
            <person name="Barry K."/>
            <person name="Miller A.N."/>
            <person name="Grigoriev I.V."/>
            <person name="Debuchy R."/>
            <person name="Gladieux P."/>
            <person name="Hiltunen Thoren M."/>
            <person name="Johannesson H."/>
        </authorList>
    </citation>
    <scope>NUCLEOTIDE SEQUENCE</scope>
    <source>
        <strain evidence="2">FGSC 1904</strain>
    </source>
</reference>
<feature type="compositionally biased region" description="Polar residues" evidence="1">
    <location>
        <begin position="442"/>
        <end position="456"/>
    </location>
</feature>
<feature type="region of interest" description="Disordered" evidence="1">
    <location>
        <begin position="163"/>
        <end position="228"/>
    </location>
</feature>
<proteinExistence type="predicted"/>
<comment type="caution">
    <text evidence="2">The sequence shown here is derived from an EMBL/GenBank/DDBJ whole genome shotgun (WGS) entry which is preliminary data.</text>
</comment>
<feature type="region of interest" description="Disordered" evidence="1">
    <location>
        <begin position="98"/>
        <end position="144"/>
    </location>
</feature>
<feature type="compositionally biased region" description="Basic and acidic residues" evidence="1">
    <location>
        <begin position="572"/>
        <end position="583"/>
    </location>
</feature>
<feature type="compositionally biased region" description="Basic and acidic residues" evidence="1">
    <location>
        <begin position="508"/>
        <end position="517"/>
    </location>
</feature>
<sequence length="661" mass="71214">MPPGRVNASPQKGTPQRVMTPSLNSSSVKASDPPALVCTPGGLREYSFFAGDSEGRKGRQAPAASPATTAAMPASATRFLPENMNNLRIDDVKPVIAHTPAGKPAAPVASQQRRAGGGTSAIRTSPSLPRIRNPPVLETVNPAELGGAYHQKKVLERWRKEAAERGDDGLSSSDNEETDDEILSGKAFQRRAAWPAPVNKATEQPKTGNDTSASTNTPAGTKQTPDSSKSEIWRYLMTLTKSEIPVPDDPAIMELLTLAQQRDLSKPWQRRLSKFESFELNTLTELILYVGGDEAPSTPCERMGCSAHPEAHVFPRLNFVYGSCFDHRFPFPKCVFLPDHLRNSVSITERLGGHLCCNAYHRSWKKAPYWARKLPNDTLEVARDAAGMGVKNQLLGANRVGAHSNTNISASTPTAVMQSSRTGNNVVQPSSSQATPQGSSSRQLANTVLNTNTPQGSPKKAIPRSSVKENTESAFQLESSPVNPNVGKKRKKQDVEEKEKKKKRKSKHEQEEQRPVKEQSPSKQAHATPVSSATASLVGLTVDDASTTPHRSPEKDTQGQSKNGGVLNVATDRPESLGLKGDDSKLLQASKKQSLECKVWAGSVRVKPIGAGSIGDGYRVSAGGTFTVNPDSLCLVSNFFPETEETAVVGIKSKPVVEISE</sequence>
<accession>A0AAE0UFP8</accession>
<name>A0AAE0UFP8_SORBR</name>